<dbReference type="InterPro" id="IPR027417">
    <property type="entry name" value="P-loop_NTPase"/>
</dbReference>
<sequence>MSENHRRHQTHDVDLPGGHLILLVGPPAVGKLSVATEIGRRTGAIVVDNHLVNNAVFVPMGLGRGLGVELADTDALRGRVLDVVLESTHLAPPGLSHVFTIWLPDGPGNAAHVDRLRALAGRRGARFVPVWLTASPEALLARIDAPGRAERSKLTDPEVLRDLLELPVLPPPEDAITLDLSTMGPEDAAAQVLHALT</sequence>
<gene>
    <name evidence="1" type="ORF">ACFPK8_03580</name>
</gene>
<evidence type="ECO:0000313" key="1">
    <source>
        <dbReference type="EMBL" id="MFC5296578.1"/>
    </source>
</evidence>
<name>A0ABW0FD06_9MICO</name>
<dbReference type="EMBL" id="JBHSLN010000012">
    <property type="protein sequence ID" value="MFC5296578.1"/>
    <property type="molecule type" value="Genomic_DNA"/>
</dbReference>
<organism evidence="1 2">
    <name type="scientific">Brachybacterium tyrofermentans</name>
    <dbReference type="NCBI Taxonomy" id="47848"/>
    <lineage>
        <taxon>Bacteria</taxon>
        <taxon>Bacillati</taxon>
        <taxon>Actinomycetota</taxon>
        <taxon>Actinomycetes</taxon>
        <taxon>Micrococcales</taxon>
        <taxon>Dermabacteraceae</taxon>
        <taxon>Brachybacterium</taxon>
    </lineage>
</organism>
<evidence type="ECO:0000313" key="2">
    <source>
        <dbReference type="Proteomes" id="UP001595937"/>
    </source>
</evidence>
<dbReference type="RefSeq" id="WP_193116314.1">
    <property type="nucleotide sequence ID" value="NZ_BAAAIR010000046.1"/>
</dbReference>
<protein>
    <submittedName>
        <fullName evidence="1">AAA family ATPase</fullName>
    </submittedName>
</protein>
<dbReference type="GeneID" id="303298456"/>
<dbReference type="SUPFAM" id="SSF52540">
    <property type="entry name" value="P-loop containing nucleoside triphosphate hydrolases"/>
    <property type="match status" value="1"/>
</dbReference>
<reference evidence="2" key="1">
    <citation type="journal article" date="2019" name="Int. J. Syst. Evol. Microbiol.">
        <title>The Global Catalogue of Microorganisms (GCM) 10K type strain sequencing project: providing services to taxonomists for standard genome sequencing and annotation.</title>
        <authorList>
            <consortium name="The Broad Institute Genomics Platform"/>
            <consortium name="The Broad Institute Genome Sequencing Center for Infectious Disease"/>
            <person name="Wu L."/>
            <person name="Ma J."/>
        </authorList>
    </citation>
    <scope>NUCLEOTIDE SEQUENCE [LARGE SCALE GENOMIC DNA]</scope>
    <source>
        <strain evidence="2">CGMCC 1.16455</strain>
    </source>
</reference>
<comment type="caution">
    <text evidence="1">The sequence shown here is derived from an EMBL/GenBank/DDBJ whole genome shotgun (WGS) entry which is preliminary data.</text>
</comment>
<dbReference type="Proteomes" id="UP001595937">
    <property type="component" value="Unassembled WGS sequence"/>
</dbReference>
<proteinExistence type="predicted"/>
<dbReference type="Gene3D" id="3.40.50.300">
    <property type="entry name" value="P-loop containing nucleotide triphosphate hydrolases"/>
    <property type="match status" value="1"/>
</dbReference>
<accession>A0ABW0FD06</accession>
<keyword evidence="2" id="KW-1185">Reference proteome</keyword>